<comment type="caution">
    <text evidence="2">The sequence shown here is derived from an EMBL/GenBank/DDBJ whole genome shotgun (WGS) entry which is preliminary data.</text>
</comment>
<dbReference type="EMBL" id="QOVN01000003">
    <property type="protein sequence ID" value="RXG29376.1"/>
    <property type="molecule type" value="Genomic_DNA"/>
</dbReference>
<accession>A0ABY0D2U9</accession>
<name>A0ABY0D2U9_9FLAO</name>
<evidence type="ECO:0000313" key="3">
    <source>
        <dbReference type="Proteomes" id="UP000290037"/>
    </source>
</evidence>
<evidence type="ECO:0000313" key="2">
    <source>
        <dbReference type="EMBL" id="RXG29376.1"/>
    </source>
</evidence>
<organism evidence="2 3">
    <name type="scientific">Leeuwenhoekiella palythoae</name>
    <dbReference type="NCBI Taxonomy" id="573501"/>
    <lineage>
        <taxon>Bacteria</taxon>
        <taxon>Pseudomonadati</taxon>
        <taxon>Bacteroidota</taxon>
        <taxon>Flavobacteriia</taxon>
        <taxon>Flavobacteriales</taxon>
        <taxon>Flavobacteriaceae</taxon>
        <taxon>Leeuwenhoekiella</taxon>
    </lineage>
</organism>
<keyword evidence="3" id="KW-1185">Reference proteome</keyword>
<protein>
    <submittedName>
        <fullName evidence="2">Uncharacterized protein</fullName>
    </submittedName>
</protein>
<evidence type="ECO:0000256" key="1">
    <source>
        <dbReference type="SAM" id="SignalP"/>
    </source>
</evidence>
<gene>
    <name evidence="2" type="ORF">DSM01_1474</name>
</gene>
<keyword evidence="1" id="KW-0732">Signal</keyword>
<feature type="signal peptide" evidence="1">
    <location>
        <begin position="1"/>
        <end position="21"/>
    </location>
</feature>
<dbReference type="Proteomes" id="UP000290037">
    <property type="component" value="Unassembled WGS sequence"/>
</dbReference>
<dbReference type="RefSeq" id="WP_128755691.1">
    <property type="nucleotide sequence ID" value="NZ_FQXT01000004.1"/>
</dbReference>
<reference evidence="2 3" key="1">
    <citation type="submission" date="2018-07" db="EMBL/GenBank/DDBJ databases">
        <title>Leeuwenhoekiella genomics.</title>
        <authorList>
            <person name="Tahon G."/>
            <person name="Willems A."/>
        </authorList>
    </citation>
    <scope>NUCLEOTIDE SEQUENCE [LARGE SCALE GENOMIC DNA]</scope>
    <source>
        <strain evidence="2 3">LMG 24856</strain>
    </source>
</reference>
<feature type="chain" id="PRO_5045502747" evidence="1">
    <location>
        <begin position="22"/>
        <end position="248"/>
    </location>
</feature>
<proteinExistence type="predicted"/>
<sequence length="248" mass="26177">MMKNFSPLVLTLLLFSQALFAQIGIGTTAPEASLDVQSVANGGMLIPRVALTSTTDNTTVVNTDSGALAESTLVYNDGTGGLTPAGFYYWKGTLWEKLADNTDSRTYTGKLRITSTGSININTLPFSPTAITFTAYANVENYTLDSDNAASNNNSGIANSFGYMTGFANNHSGSIAQQVICGGGSGNSINDISRYASPNHCIGIRYANQNGDKLGITSASLTSFDNNGFTLNVDSYADGLVIIYTAYR</sequence>